<dbReference type="EMBL" id="JAKEKT020000004">
    <property type="protein sequence ID" value="KAL1650318.1"/>
    <property type="molecule type" value="Genomic_DNA"/>
</dbReference>
<reference evidence="2 3" key="1">
    <citation type="journal article" date="2023" name="Plant Dis.">
        <title>First Report of Diplodia intermedia Causing Canker and Dieback Diseases on Apple Trees in Canada.</title>
        <authorList>
            <person name="Ellouze W."/>
            <person name="Ilyukhin E."/>
            <person name="Sulman M."/>
            <person name="Ali S."/>
        </authorList>
    </citation>
    <scope>NUCLEOTIDE SEQUENCE [LARGE SCALE GENOMIC DNA]</scope>
    <source>
        <strain evidence="2 3">M45-28</strain>
    </source>
</reference>
<dbReference type="Proteomes" id="UP001521184">
    <property type="component" value="Unassembled WGS sequence"/>
</dbReference>
<gene>
    <name evidence="2" type="ORF">SLS58_001132</name>
</gene>
<sequence length="93" mass="9670">MIGMLQAVAPFRHLDQPIRINVPHSKVPGGQGPSEKFLKQQAQSHGLGAGDAPAHKESGPPGDAPVAGDSYTSNIPGEQVNVGGQEINERPAQ</sequence>
<name>A0ABR3U2L8_9PEZI</name>
<evidence type="ECO:0000313" key="3">
    <source>
        <dbReference type="Proteomes" id="UP001521184"/>
    </source>
</evidence>
<comment type="caution">
    <text evidence="2">The sequence shown here is derived from an EMBL/GenBank/DDBJ whole genome shotgun (WGS) entry which is preliminary data.</text>
</comment>
<accession>A0ABR3U2L8</accession>
<evidence type="ECO:0000256" key="1">
    <source>
        <dbReference type="SAM" id="MobiDB-lite"/>
    </source>
</evidence>
<evidence type="ECO:0000313" key="2">
    <source>
        <dbReference type="EMBL" id="KAL1650318.1"/>
    </source>
</evidence>
<proteinExistence type="predicted"/>
<feature type="region of interest" description="Disordered" evidence="1">
    <location>
        <begin position="21"/>
        <end position="93"/>
    </location>
</feature>
<protein>
    <submittedName>
        <fullName evidence="2">Uncharacterized protein</fullName>
    </submittedName>
</protein>
<keyword evidence="3" id="KW-1185">Reference proteome</keyword>
<organism evidence="2 3">
    <name type="scientific">Diplodia intermedia</name>
    <dbReference type="NCBI Taxonomy" id="856260"/>
    <lineage>
        <taxon>Eukaryota</taxon>
        <taxon>Fungi</taxon>
        <taxon>Dikarya</taxon>
        <taxon>Ascomycota</taxon>
        <taxon>Pezizomycotina</taxon>
        <taxon>Dothideomycetes</taxon>
        <taxon>Dothideomycetes incertae sedis</taxon>
        <taxon>Botryosphaeriales</taxon>
        <taxon>Botryosphaeriaceae</taxon>
        <taxon>Diplodia</taxon>
    </lineage>
</organism>